<dbReference type="Proteomes" id="UP000028547">
    <property type="component" value="Unassembled WGS sequence"/>
</dbReference>
<dbReference type="EMBL" id="JPMI01000322">
    <property type="protein sequence ID" value="KFA87923.1"/>
    <property type="molecule type" value="Genomic_DNA"/>
</dbReference>
<comment type="caution">
    <text evidence="3">The sequence shown here is derived from an EMBL/GenBank/DDBJ whole genome shotgun (WGS) entry which is preliminary data.</text>
</comment>
<dbReference type="Pfam" id="PF00561">
    <property type="entry name" value="Abhydrolase_1"/>
    <property type="match status" value="1"/>
</dbReference>
<evidence type="ECO:0000313" key="3">
    <source>
        <dbReference type="EMBL" id="KFA87923.1"/>
    </source>
</evidence>
<dbReference type="InterPro" id="IPR029058">
    <property type="entry name" value="AB_hydrolase_fold"/>
</dbReference>
<keyword evidence="1" id="KW-0378">Hydrolase</keyword>
<dbReference type="InterPro" id="IPR000639">
    <property type="entry name" value="Epox_hydrolase-like"/>
</dbReference>
<sequence length="292" mass="32403">MSELPTFITRLFPYRARFAPTVFGRMHYVDEGEGRPVLLLHGNPTWSFLYREVMAGLAGGPYRVVAPDLIGLGLSDKPRELSAHTLRRHGESLLELVQGLELKDVVLVVQDWGGPIGAWMAARAGGRVTGLVVMNTALLKPERFRTTAFHRFSRMPVVSDVAFRLFNFPLPVLGRTQGDPSSISGDVARAYAWPLRKVVDRAAPLALARMVPNGPEHPTVAELTEGDAWARSFQGPVELVWGVKDPILGRALRRHREVFPRARVTETPAGHFLQEEVPEEIVAAIRRVADAR</sequence>
<name>A0A084SHI8_9BACT</name>
<organism evidence="3 4">
    <name type="scientific">Archangium violaceum Cb vi76</name>
    <dbReference type="NCBI Taxonomy" id="1406225"/>
    <lineage>
        <taxon>Bacteria</taxon>
        <taxon>Pseudomonadati</taxon>
        <taxon>Myxococcota</taxon>
        <taxon>Myxococcia</taxon>
        <taxon>Myxococcales</taxon>
        <taxon>Cystobacterineae</taxon>
        <taxon>Archangiaceae</taxon>
        <taxon>Archangium</taxon>
    </lineage>
</organism>
<protein>
    <recommendedName>
        <fullName evidence="2">AB hydrolase-1 domain-containing protein</fullName>
    </recommendedName>
</protein>
<evidence type="ECO:0000259" key="2">
    <source>
        <dbReference type="Pfam" id="PF00561"/>
    </source>
</evidence>
<dbReference type="PRINTS" id="PR00412">
    <property type="entry name" value="EPOXHYDRLASE"/>
</dbReference>
<dbReference type="PANTHER" id="PTHR42977">
    <property type="entry name" value="HYDROLASE-RELATED"/>
    <property type="match status" value="1"/>
</dbReference>
<dbReference type="PANTHER" id="PTHR42977:SF3">
    <property type="entry name" value="AB HYDROLASE-1 DOMAIN-CONTAINING PROTEIN"/>
    <property type="match status" value="1"/>
</dbReference>
<dbReference type="InterPro" id="IPR051340">
    <property type="entry name" value="Haloalkane_dehalogenase"/>
</dbReference>
<reference evidence="3 4" key="1">
    <citation type="submission" date="2014-07" db="EMBL/GenBank/DDBJ databases">
        <title>Draft Genome Sequence of Gephyronic Acid Producer, Cystobacter violaceus Strain Cb vi76.</title>
        <authorList>
            <person name="Stevens D.C."/>
            <person name="Young J."/>
            <person name="Carmichael R."/>
            <person name="Tan J."/>
            <person name="Taylor R.E."/>
        </authorList>
    </citation>
    <scope>NUCLEOTIDE SEQUENCE [LARGE SCALE GENOMIC DNA]</scope>
    <source>
        <strain evidence="3 4">Cb vi76</strain>
    </source>
</reference>
<dbReference type="Gene3D" id="3.40.50.1820">
    <property type="entry name" value="alpha/beta hydrolase"/>
    <property type="match status" value="1"/>
</dbReference>
<feature type="domain" description="AB hydrolase-1" evidence="2">
    <location>
        <begin position="36"/>
        <end position="141"/>
    </location>
</feature>
<dbReference type="GO" id="GO:0004301">
    <property type="term" value="F:epoxide hydrolase activity"/>
    <property type="evidence" value="ECO:0007669"/>
    <property type="project" value="TreeGrafter"/>
</dbReference>
<dbReference type="InterPro" id="IPR000073">
    <property type="entry name" value="AB_hydrolase_1"/>
</dbReference>
<accession>A0A084SHI8</accession>
<dbReference type="SUPFAM" id="SSF53474">
    <property type="entry name" value="alpha/beta-Hydrolases"/>
    <property type="match status" value="1"/>
</dbReference>
<proteinExistence type="predicted"/>
<evidence type="ECO:0000256" key="1">
    <source>
        <dbReference type="ARBA" id="ARBA00022801"/>
    </source>
</evidence>
<gene>
    <name evidence="3" type="ORF">Q664_44905</name>
</gene>
<dbReference type="AlphaFoldDB" id="A0A084SHI8"/>
<dbReference type="RefSeq" id="WP_043410654.1">
    <property type="nucleotide sequence ID" value="NZ_JPMI01000322.1"/>
</dbReference>
<evidence type="ECO:0000313" key="4">
    <source>
        <dbReference type="Proteomes" id="UP000028547"/>
    </source>
</evidence>